<keyword evidence="3" id="KW-1185">Reference proteome</keyword>
<evidence type="ECO:0000313" key="3">
    <source>
        <dbReference type="Proteomes" id="UP001327560"/>
    </source>
</evidence>
<dbReference type="PANTHER" id="PTHR21450">
    <property type="entry name" value="PROTEIN ALTERED PHOSPHATE STARVATION RESPONSE 1"/>
    <property type="match status" value="1"/>
</dbReference>
<proteinExistence type="predicted"/>
<organism evidence="2 3">
    <name type="scientific">Canna indica</name>
    <name type="common">Indian-shot</name>
    <dbReference type="NCBI Taxonomy" id="4628"/>
    <lineage>
        <taxon>Eukaryota</taxon>
        <taxon>Viridiplantae</taxon>
        <taxon>Streptophyta</taxon>
        <taxon>Embryophyta</taxon>
        <taxon>Tracheophyta</taxon>
        <taxon>Spermatophyta</taxon>
        <taxon>Magnoliopsida</taxon>
        <taxon>Liliopsida</taxon>
        <taxon>Zingiberales</taxon>
        <taxon>Cannaceae</taxon>
        <taxon>Canna</taxon>
    </lineage>
</organism>
<dbReference type="PANTHER" id="PTHR21450:SF23">
    <property type="entry name" value="PROTEIN ALTERED PHOSPHATE STARVATION RESPONSE 1"/>
    <property type="match status" value="1"/>
</dbReference>
<gene>
    <name evidence="2" type="ORF">Cni_G26079</name>
</gene>
<sequence>MGCCHSRLEWQEAVSRCKARRRYMKHLVEERRAFTAAHSLYLRFLDATSSVIWEESSAFCSASPSSLINFMVPVTLKPDFHLLNGILTIHQLVHHAYALQSNLVHPSQIDVHFDFYNLTNEEQCMLISMDILLYNDIIILNSTKNMDDDKTYTYSHSFATCSTKIPATM</sequence>
<feature type="domain" description="DUF630" evidence="1">
    <location>
        <begin position="1"/>
        <end position="51"/>
    </location>
</feature>
<protein>
    <submittedName>
        <fullName evidence="2">Beta-1,3-galactosyltransferase pvg3-like</fullName>
    </submittedName>
</protein>
<name>A0AAQ3L297_9LILI</name>
<evidence type="ECO:0000313" key="2">
    <source>
        <dbReference type="EMBL" id="WOL17288.1"/>
    </source>
</evidence>
<dbReference type="Pfam" id="PF04783">
    <property type="entry name" value="DUF630"/>
    <property type="match status" value="1"/>
</dbReference>
<accession>A0AAQ3L297</accession>
<reference evidence="2 3" key="1">
    <citation type="submission" date="2023-10" db="EMBL/GenBank/DDBJ databases">
        <title>Chromosome-scale genome assembly provides insights into flower coloration mechanisms of Canna indica.</title>
        <authorList>
            <person name="Li C."/>
        </authorList>
    </citation>
    <scope>NUCLEOTIDE SEQUENCE [LARGE SCALE GENOMIC DNA]</scope>
    <source>
        <tissue evidence="2">Flower</tissue>
    </source>
</reference>
<evidence type="ECO:0000259" key="1">
    <source>
        <dbReference type="Pfam" id="PF04783"/>
    </source>
</evidence>
<dbReference type="InterPro" id="IPR006868">
    <property type="entry name" value="DUF630"/>
</dbReference>
<dbReference type="Proteomes" id="UP001327560">
    <property type="component" value="Chromosome 8"/>
</dbReference>
<dbReference type="AlphaFoldDB" id="A0AAQ3L297"/>
<dbReference type="EMBL" id="CP136897">
    <property type="protein sequence ID" value="WOL17288.1"/>
    <property type="molecule type" value="Genomic_DNA"/>
</dbReference>